<dbReference type="EMBL" id="CAQJ01000021">
    <property type="protein sequence ID" value="CCQ89918.1"/>
    <property type="molecule type" value="Genomic_DNA"/>
</dbReference>
<organism evidence="1 2">
    <name type="scientific">Nitrospina gracilis (strain 3/211)</name>
    <dbReference type="NCBI Taxonomy" id="1266370"/>
    <lineage>
        <taxon>Bacteria</taxon>
        <taxon>Pseudomonadati</taxon>
        <taxon>Nitrospinota/Tectimicrobiota group</taxon>
        <taxon>Nitrospinota</taxon>
        <taxon>Nitrospinia</taxon>
        <taxon>Nitrospinales</taxon>
        <taxon>Nitrospinaceae</taxon>
        <taxon>Nitrospina</taxon>
    </lineage>
</organism>
<dbReference type="HOGENOM" id="CLU_3424841_0_0_0"/>
<evidence type="ECO:0000313" key="2">
    <source>
        <dbReference type="Proteomes" id="UP000011704"/>
    </source>
</evidence>
<keyword evidence="2" id="KW-1185">Reference proteome</keyword>
<gene>
    <name evidence="1" type="ORF">NITGR_190028</name>
</gene>
<protein>
    <submittedName>
        <fullName evidence="1">Uncharacterized protein</fullName>
    </submittedName>
</protein>
<comment type="caution">
    <text evidence="1">The sequence shown here is derived from an EMBL/GenBank/DDBJ whole genome shotgun (WGS) entry which is preliminary data.</text>
</comment>
<accession>M1YXA1</accession>
<evidence type="ECO:0000313" key="1">
    <source>
        <dbReference type="EMBL" id="CCQ89918.1"/>
    </source>
</evidence>
<dbReference type="AlphaFoldDB" id="M1YXA1"/>
<name>M1YXA1_NITG3</name>
<sequence>MFHVEHWGELRGNKMIYIGFSA</sequence>
<proteinExistence type="predicted"/>
<dbReference type="InParanoid" id="M1YXA1"/>
<dbReference type="Proteomes" id="UP000011704">
    <property type="component" value="Unassembled WGS sequence"/>
</dbReference>
<reference evidence="1 2" key="1">
    <citation type="journal article" date="2013" name="Front. Microbiol.">
        <title>The genome of Nitrospina gracilis illuminates the metabolism and evolution of the major marine nitrite oxidizer.</title>
        <authorList>
            <person name="Luecker S."/>
            <person name="Nowka B."/>
            <person name="Rattei T."/>
            <person name="Spieck E."/>
            <person name="and Daims H."/>
        </authorList>
    </citation>
    <scope>NUCLEOTIDE SEQUENCE [LARGE SCALE GENOMIC DNA]</scope>
    <source>
        <strain evidence="1 2">3/211</strain>
    </source>
</reference>